<accession>A0A5R9F978</accession>
<dbReference type="NCBIfam" id="NF047420">
    <property type="entry name" value="EF_P_mod_YmfI"/>
    <property type="match status" value="1"/>
</dbReference>
<sequence>MEKYALLTGASGEIGQAIAAQLADNGYNLILHYNKNKEAIERIKVSFPEREIISVQADLSVSKDVQKIVQHCNVPIDLVVHNAGIGHVGLLTDMADEEIQKMNNLHLTNPILLIKRLLPSMVTRKSGNIVVISSIWGLTGASCEVVYSTVKGGLNTFVKALAKEMAPSGIRVNGVAPGMIDTKMNEHFTEEDKQKIKEEIPIGRFGSSGEVADLVTFLASDRASYISGQIVSINGAWYC</sequence>
<dbReference type="EMBL" id="SWLG01000006">
    <property type="protein sequence ID" value="TLS37393.1"/>
    <property type="molecule type" value="Genomic_DNA"/>
</dbReference>
<dbReference type="Gene3D" id="3.40.50.720">
    <property type="entry name" value="NAD(P)-binding Rossmann-like Domain"/>
    <property type="match status" value="1"/>
</dbReference>
<dbReference type="InterPro" id="IPR036291">
    <property type="entry name" value="NAD(P)-bd_dom_sf"/>
</dbReference>
<keyword evidence="2" id="KW-0560">Oxidoreductase</keyword>
<protein>
    <submittedName>
        <fullName evidence="3">SDR family oxidoreductase</fullName>
    </submittedName>
</protein>
<name>A0A5R9F978_9BACL</name>
<dbReference type="SUPFAM" id="SSF51735">
    <property type="entry name" value="NAD(P)-binding Rossmann-fold domains"/>
    <property type="match status" value="1"/>
</dbReference>
<evidence type="ECO:0000313" key="4">
    <source>
        <dbReference type="Proteomes" id="UP000308230"/>
    </source>
</evidence>
<reference evidence="3 4" key="1">
    <citation type="submission" date="2019-04" db="EMBL/GenBank/DDBJ databases">
        <title>Bacillus caeni sp. nov., a bacterium isolated from mangrove sediment.</title>
        <authorList>
            <person name="Huang H."/>
            <person name="Mo K."/>
            <person name="Hu Y."/>
        </authorList>
    </citation>
    <scope>NUCLEOTIDE SEQUENCE [LARGE SCALE GENOMIC DNA]</scope>
    <source>
        <strain evidence="3 4">HB172195</strain>
    </source>
</reference>
<dbReference type="PANTHER" id="PTHR42879:SF2">
    <property type="entry name" value="3-OXOACYL-[ACYL-CARRIER-PROTEIN] REDUCTASE FABG"/>
    <property type="match status" value="1"/>
</dbReference>
<dbReference type="Proteomes" id="UP000308230">
    <property type="component" value="Unassembled WGS sequence"/>
</dbReference>
<dbReference type="InterPro" id="IPR002347">
    <property type="entry name" value="SDR_fam"/>
</dbReference>
<evidence type="ECO:0000256" key="2">
    <source>
        <dbReference type="ARBA" id="ARBA00023002"/>
    </source>
</evidence>
<dbReference type="PRINTS" id="PR00080">
    <property type="entry name" value="SDRFAMILY"/>
</dbReference>
<comment type="similarity">
    <text evidence="1">Belongs to the short-chain dehydrogenases/reductases (SDR) family.</text>
</comment>
<dbReference type="PANTHER" id="PTHR42879">
    <property type="entry name" value="3-OXOACYL-(ACYL-CARRIER-PROTEIN) REDUCTASE"/>
    <property type="match status" value="1"/>
</dbReference>
<dbReference type="Pfam" id="PF13561">
    <property type="entry name" value="adh_short_C2"/>
    <property type="match status" value="1"/>
</dbReference>
<dbReference type="OrthoDB" id="9803333at2"/>
<evidence type="ECO:0000313" key="3">
    <source>
        <dbReference type="EMBL" id="TLS37393.1"/>
    </source>
</evidence>
<dbReference type="InterPro" id="IPR050259">
    <property type="entry name" value="SDR"/>
</dbReference>
<dbReference type="CDD" id="cd05233">
    <property type="entry name" value="SDR_c"/>
    <property type="match status" value="1"/>
</dbReference>
<gene>
    <name evidence="3" type="ORF">FCL54_09575</name>
</gene>
<comment type="caution">
    <text evidence="3">The sequence shown here is derived from an EMBL/GenBank/DDBJ whole genome shotgun (WGS) entry which is preliminary data.</text>
</comment>
<dbReference type="AlphaFoldDB" id="A0A5R9F978"/>
<keyword evidence="4" id="KW-1185">Reference proteome</keyword>
<proteinExistence type="inferred from homology"/>
<organism evidence="3 4">
    <name type="scientific">Exobacillus caeni</name>
    <dbReference type="NCBI Taxonomy" id="2574798"/>
    <lineage>
        <taxon>Bacteria</taxon>
        <taxon>Bacillati</taxon>
        <taxon>Bacillota</taxon>
        <taxon>Bacilli</taxon>
        <taxon>Bacillales</taxon>
        <taxon>Guptibacillaceae</taxon>
        <taxon>Exobacillus</taxon>
    </lineage>
</organism>
<dbReference type="PRINTS" id="PR00081">
    <property type="entry name" value="GDHRDH"/>
</dbReference>
<evidence type="ECO:0000256" key="1">
    <source>
        <dbReference type="ARBA" id="ARBA00006484"/>
    </source>
</evidence>
<dbReference type="RefSeq" id="WP_138125783.1">
    <property type="nucleotide sequence ID" value="NZ_SWLG01000006.1"/>
</dbReference>
<dbReference type="FunFam" id="3.40.50.720:FF:000173">
    <property type="entry name" value="3-oxoacyl-[acyl-carrier protein] reductase"/>
    <property type="match status" value="1"/>
</dbReference>
<dbReference type="GO" id="GO:0016491">
    <property type="term" value="F:oxidoreductase activity"/>
    <property type="evidence" value="ECO:0007669"/>
    <property type="project" value="UniProtKB-KW"/>
</dbReference>